<dbReference type="Proteomes" id="UP001434883">
    <property type="component" value="Unassembled WGS sequence"/>
</dbReference>
<keyword evidence="1" id="KW-0175">Coiled coil</keyword>
<name>A0ABV0R4R0_9TELE</name>
<protein>
    <submittedName>
        <fullName evidence="2">Uncharacterized protein</fullName>
    </submittedName>
</protein>
<gene>
    <name evidence="2" type="ORF">XENOCAPTIV_025104</name>
</gene>
<organism evidence="2 3">
    <name type="scientific">Xenoophorus captivus</name>
    <dbReference type="NCBI Taxonomy" id="1517983"/>
    <lineage>
        <taxon>Eukaryota</taxon>
        <taxon>Metazoa</taxon>
        <taxon>Chordata</taxon>
        <taxon>Craniata</taxon>
        <taxon>Vertebrata</taxon>
        <taxon>Euteleostomi</taxon>
        <taxon>Actinopterygii</taxon>
        <taxon>Neopterygii</taxon>
        <taxon>Teleostei</taxon>
        <taxon>Neoteleostei</taxon>
        <taxon>Acanthomorphata</taxon>
        <taxon>Ovalentaria</taxon>
        <taxon>Atherinomorphae</taxon>
        <taxon>Cyprinodontiformes</taxon>
        <taxon>Goodeidae</taxon>
        <taxon>Xenoophorus</taxon>
    </lineage>
</organism>
<proteinExistence type="predicted"/>
<comment type="caution">
    <text evidence="2">The sequence shown here is derived from an EMBL/GenBank/DDBJ whole genome shotgun (WGS) entry which is preliminary data.</text>
</comment>
<sequence>MTIQVLDLSHDVRAIKSLTGDHRENFNRIVMEVEMLGQDCELCGKVEEEFRRLKNQSQDLSRIQEVLQNMQNQISLIQTRLDSEGGGCNRICLLLQDDVHSLRDNVTRCTERCRTSSDTFTGQIHLHPFNLFIRHLQGKYLCPAGDGSSSTGVPGTSGYGSSLEAEKPLDGHSVIGGSFNNMQLKTLQGELTEIIFTFSSINDTLKGLEHTVQKHGSVITDLGELRNAVHLLSSCSFRAYFIFLPL</sequence>
<accession>A0ABV0R4R0</accession>
<feature type="coiled-coil region" evidence="1">
    <location>
        <begin position="53"/>
        <end position="80"/>
    </location>
</feature>
<reference evidence="2 3" key="1">
    <citation type="submission" date="2021-06" db="EMBL/GenBank/DDBJ databases">
        <authorList>
            <person name="Palmer J.M."/>
        </authorList>
    </citation>
    <scope>NUCLEOTIDE SEQUENCE [LARGE SCALE GENOMIC DNA]</scope>
    <source>
        <strain evidence="2 3">XC_2019</strain>
        <tissue evidence="2">Muscle</tissue>
    </source>
</reference>
<dbReference type="EMBL" id="JAHRIN010034208">
    <property type="protein sequence ID" value="MEQ2203124.1"/>
    <property type="molecule type" value="Genomic_DNA"/>
</dbReference>
<keyword evidence="3" id="KW-1185">Reference proteome</keyword>
<evidence type="ECO:0000313" key="2">
    <source>
        <dbReference type="EMBL" id="MEQ2203124.1"/>
    </source>
</evidence>
<evidence type="ECO:0000256" key="1">
    <source>
        <dbReference type="SAM" id="Coils"/>
    </source>
</evidence>
<evidence type="ECO:0000313" key="3">
    <source>
        <dbReference type="Proteomes" id="UP001434883"/>
    </source>
</evidence>